<proteinExistence type="predicted"/>
<name>A0A183EZ25_9BILA</name>
<evidence type="ECO:0000313" key="1">
    <source>
        <dbReference type="EMBL" id="VDN45251.1"/>
    </source>
</evidence>
<dbReference type="WBParaSite" id="GPUH_0002624601-mRNA-1">
    <property type="protein sequence ID" value="GPUH_0002624601-mRNA-1"/>
    <property type="gene ID" value="GPUH_0002624601"/>
</dbReference>
<dbReference type="Proteomes" id="UP000271098">
    <property type="component" value="Unassembled WGS sequence"/>
</dbReference>
<reference evidence="1 2" key="2">
    <citation type="submission" date="2018-11" db="EMBL/GenBank/DDBJ databases">
        <authorList>
            <consortium name="Pathogen Informatics"/>
        </authorList>
    </citation>
    <scope>NUCLEOTIDE SEQUENCE [LARGE SCALE GENOMIC DNA]</scope>
</reference>
<protein>
    <submittedName>
        <fullName evidence="1 3">Uncharacterized protein</fullName>
    </submittedName>
</protein>
<sequence length="49" mass="5356">MVEVDAATAAAAAPIRNDEQQQINGYTQSKKENESANEKYAVQVILPSY</sequence>
<organism evidence="3">
    <name type="scientific">Gongylonema pulchrum</name>
    <dbReference type="NCBI Taxonomy" id="637853"/>
    <lineage>
        <taxon>Eukaryota</taxon>
        <taxon>Metazoa</taxon>
        <taxon>Ecdysozoa</taxon>
        <taxon>Nematoda</taxon>
        <taxon>Chromadorea</taxon>
        <taxon>Rhabditida</taxon>
        <taxon>Spirurina</taxon>
        <taxon>Spiruromorpha</taxon>
        <taxon>Spiruroidea</taxon>
        <taxon>Gongylonematidae</taxon>
        <taxon>Gongylonema</taxon>
    </lineage>
</organism>
<reference evidence="3" key="1">
    <citation type="submission" date="2016-06" db="UniProtKB">
        <authorList>
            <consortium name="WormBaseParasite"/>
        </authorList>
    </citation>
    <scope>IDENTIFICATION</scope>
</reference>
<evidence type="ECO:0000313" key="2">
    <source>
        <dbReference type="Proteomes" id="UP000271098"/>
    </source>
</evidence>
<evidence type="ECO:0000313" key="3">
    <source>
        <dbReference type="WBParaSite" id="GPUH_0002624601-mRNA-1"/>
    </source>
</evidence>
<dbReference type="EMBL" id="UYRT01109380">
    <property type="protein sequence ID" value="VDN45251.1"/>
    <property type="molecule type" value="Genomic_DNA"/>
</dbReference>
<gene>
    <name evidence="1" type="ORF">GPUH_LOCUS26215</name>
</gene>
<accession>A0A183EZ25</accession>
<keyword evidence="2" id="KW-1185">Reference proteome</keyword>
<dbReference type="AlphaFoldDB" id="A0A183EZ25"/>